<feature type="compositionally biased region" description="Low complexity" evidence="1">
    <location>
        <begin position="657"/>
        <end position="669"/>
    </location>
</feature>
<feature type="transmembrane region" description="Helical" evidence="2">
    <location>
        <begin position="414"/>
        <end position="440"/>
    </location>
</feature>
<evidence type="ECO:0000256" key="1">
    <source>
        <dbReference type="SAM" id="MobiDB-lite"/>
    </source>
</evidence>
<feature type="transmembrane region" description="Helical" evidence="2">
    <location>
        <begin position="460"/>
        <end position="480"/>
    </location>
</feature>
<dbReference type="AlphaFoldDB" id="A0A409XBE4"/>
<evidence type="ECO:0000313" key="3">
    <source>
        <dbReference type="EMBL" id="PPQ88082.1"/>
    </source>
</evidence>
<comment type="caution">
    <text evidence="3">The sequence shown here is derived from an EMBL/GenBank/DDBJ whole genome shotgun (WGS) entry which is preliminary data.</text>
</comment>
<keyword evidence="4" id="KW-1185">Reference proteome</keyword>
<dbReference type="InterPro" id="IPR040410">
    <property type="entry name" value="UPF0658_Golgi"/>
</dbReference>
<feature type="transmembrane region" description="Helical" evidence="2">
    <location>
        <begin position="373"/>
        <end position="394"/>
    </location>
</feature>
<dbReference type="InParanoid" id="A0A409XBE4"/>
<dbReference type="Proteomes" id="UP000283269">
    <property type="component" value="Unassembled WGS sequence"/>
</dbReference>
<evidence type="ECO:0000313" key="4">
    <source>
        <dbReference type="Proteomes" id="UP000283269"/>
    </source>
</evidence>
<dbReference type="GO" id="GO:0005794">
    <property type="term" value="C:Golgi apparatus"/>
    <property type="evidence" value="ECO:0007669"/>
    <property type="project" value="TreeGrafter"/>
</dbReference>
<dbReference type="PANTHER" id="PTHR34391:SF2">
    <property type="entry name" value="TRP C-TERMINAL DOMAIN-CONTAINING PROTEIN"/>
    <property type="match status" value="1"/>
</dbReference>
<dbReference type="PANTHER" id="PTHR34391">
    <property type="entry name" value="UPF0658 GOLGI APPARATUS MEMBRANE PROTEIN C1952.10C-RELATED"/>
    <property type="match status" value="1"/>
</dbReference>
<feature type="transmembrane region" description="Helical" evidence="2">
    <location>
        <begin position="519"/>
        <end position="542"/>
    </location>
</feature>
<dbReference type="STRING" id="93625.A0A409XBE4"/>
<organism evidence="3 4">
    <name type="scientific">Psilocybe cyanescens</name>
    <dbReference type="NCBI Taxonomy" id="93625"/>
    <lineage>
        <taxon>Eukaryota</taxon>
        <taxon>Fungi</taxon>
        <taxon>Dikarya</taxon>
        <taxon>Basidiomycota</taxon>
        <taxon>Agaricomycotina</taxon>
        <taxon>Agaricomycetes</taxon>
        <taxon>Agaricomycetidae</taxon>
        <taxon>Agaricales</taxon>
        <taxon>Agaricineae</taxon>
        <taxon>Strophariaceae</taxon>
        <taxon>Psilocybe</taxon>
    </lineage>
</organism>
<feature type="transmembrane region" description="Helical" evidence="2">
    <location>
        <begin position="28"/>
        <end position="46"/>
    </location>
</feature>
<keyword evidence="2" id="KW-1133">Transmembrane helix</keyword>
<reference evidence="3 4" key="1">
    <citation type="journal article" date="2018" name="Evol. Lett.">
        <title>Horizontal gene cluster transfer increased hallucinogenic mushroom diversity.</title>
        <authorList>
            <person name="Reynolds H.T."/>
            <person name="Vijayakumar V."/>
            <person name="Gluck-Thaler E."/>
            <person name="Korotkin H.B."/>
            <person name="Matheny P.B."/>
            <person name="Slot J.C."/>
        </authorList>
    </citation>
    <scope>NUCLEOTIDE SEQUENCE [LARGE SCALE GENOMIC DNA]</scope>
    <source>
        <strain evidence="3 4">2631</strain>
    </source>
</reference>
<feature type="transmembrane region" description="Helical" evidence="2">
    <location>
        <begin position="294"/>
        <end position="312"/>
    </location>
</feature>
<keyword evidence="2" id="KW-0472">Membrane</keyword>
<accession>A0A409XBE4</accession>
<feature type="transmembrane region" description="Helical" evidence="2">
    <location>
        <begin position="487"/>
        <end position="507"/>
    </location>
</feature>
<proteinExistence type="predicted"/>
<gene>
    <name evidence="3" type="ORF">CVT25_014380</name>
</gene>
<sequence>MQFKSFGEAVHLSGPFQLMWNRISFSRLTIIYFIFSIAHFIIQLSIQIKAFTINAEAAHFLSNIVNEAQTTNNSLPLLHGPILRMCSWVPSNLNVDVASCPVIWNGTAAGNDNFNAVAIPGSSASSSSLDAETMSVQSSTSSTVASSASYILSDAKETPLGDLGSTSSTGSAAITTSTIFTSTSAVSHVHSTQTVTVIVTAAPKATSVVNESGTRAGLPPLPNSASDEGVDIYDDPFQYHNYRRDVQIIPSRDGNSVEITLVGLEDQDVTLNNDCLWALNWPVSVLGNTKREDMVFMAFQVWVLGMSLVALMNESIPHILASLVTHLMATGWAAFQISHTAEFHSDFNRVITHGACKVSLLPSYWEARSKAEIPSLALNVIALLISSFLTWRLIKLFGWQTFKRVGASLTINRIYKLVLILSITIQLSLFFMIVTVSLWVDQLLNSVIGDFATSLKLYKVTSFITLALLIPWLMTGWFAVRRELRVPMFIFLLLSVLYLIGWGFMFFSTTFRWTFTTWTFFSIMACASVFLTLMSIVLGVVCRMNFGKGLARYLAAHQPLEGDDDPNRSYGGSDFEKVAFPSSEKPLPTYASSFDDYESGYVPSLHYGSTQGPRFSNKNAEPFETSIPGISVPAPALQRNLNNVQVNRANSYGSTKSGSSHRSQDSNSSHLNPKRWVIE</sequence>
<protein>
    <submittedName>
        <fullName evidence="3">Uncharacterized protein</fullName>
    </submittedName>
</protein>
<dbReference type="EMBL" id="NHYD01002154">
    <property type="protein sequence ID" value="PPQ88082.1"/>
    <property type="molecule type" value="Genomic_DNA"/>
</dbReference>
<feature type="region of interest" description="Disordered" evidence="1">
    <location>
        <begin position="648"/>
        <end position="679"/>
    </location>
</feature>
<evidence type="ECO:0000256" key="2">
    <source>
        <dbReference type="SAM" id="Phobius"/>
    </source>
</evidence>
<dbReference type="OrthoDB" id="2448307at2759"/>
<name>A0A409XBE4_PSICY</name>
<keyword evidence="2" id="KW-0812">Transmembrane</keyword>